<accession>A0ABD0Y9W7</accession>
<organism evidence="3 4">
    <name type="scientific">Ranatra chinensis</name>
    <dbReference type="NCBI Taxonomy" id="642074"/>
    <lineage>
        <taxon>Eukaryota</taxon>
        <taxon>Metazoa</taxon>
        <taxon>Ecdysozoa</taxon>
        <taxon>Arthropoda</taxon>
        <taxon>Hexapoda</taxon>
        <taxon>Insecta</taxon>
        <taxon>Pterygota</taxon>
        <taxon>Neoptera</taxon>
        <taxon>Paraneoptera</taxon>
        <taxon>Hemiptera</taxon>
        <taxon>Heteroptera</taxon>
        <taxon>Panheteroptera</taxon>
        <taxon>Nepomorpha</taxon>
        <taxon>Nepidae</taxon>
        <taxon>Ranatrinae</taxon>
        <taxon>Ranatra</taxon>
    </lineage>
</organism>
<dbReference type="Pfam" id="PF00557">
    <property type="entry name" value="Peptidase_M24"/>
    <property type="match status" value="1"/>
</dbReference>
<dbReference type="InterPro" id="IPR050422">
    <property type="entry name" value="X-Pro_aminopeptidase_P"/>
</dbReference>
<proteinExistence type="predicted"/>
<feature type="domain" description="Peptidase M24 C-terminal" evidence="2">
    <location>
        <begin position="219"/>
        <end position="282"/>
    </location>
</feature>
<dbReference type="Proteomes" id="UP001558652">
    <property type="component" value="Unassembled WGS sequence"/>
</dbReference>
<dbReference type="Pfam" id="PF16188">
    <property type="entry name" value="Peptidase_M24_C"/>
    <property type="match status" value="1"/>
</dbReference>
<keyword evidence="4" id="KW-1185">Reference proteome</keyword>
<dbReference type="InterPro" id="IPR000994">
    <property type="entry name" value="Pept_M24"/>
</dbReference>
<dbReference type="PANTHER" id="PTHR43763">
    <property type="entry name" value="XAA-PRO AMINOPEPTIDASE 1"/>
    <property type="match status" value="1"/>
</dbReference>
<dbReference type="AlphaFoldDB" id="A0ABD0Y9W7"/>
<gene>
    <name evidence="3" type="ORF">AAG570_002534</name>
</gene>
<dbReference type="PANTHER" id="PTHR43763:SF6">
    <property type="entry name" value="XAA-PRO AMINOPEPTIDASE 1"/>
    <property type="match status" value="1"/>
</dbReference>
<name>A0ABD0Y9W7_9HEMI</name>
<evidence type="ECO:0000313" key="4">
    <source>
        <dbReference type="Proteomes" id="UP001558652"/>
    </source>
</evidence>
<feature type="domain" description="Peptidase M24" evidence="1">
    <location>
        <begin position="13"/>
        <end position="199"/>
    </location>
</feature>
<dbReference type="SUPFAM" id="SSF55920">
    <property type="entry name" value="Creatinase/aminopeptidase"/>
    <property type="match status" value="1"/>
</dbReference>
<evidence type="ECO:0000313" key="3">
    <source>
        <dbReference type="EMBL" id="KAL1123454.1"/>
    </source>
</evidence>
<sequence>MKAYKNEIEGQGVRNAHIRDAVALCQLIAQMETEVIAIEEKLFWDELKVSSMLDKLRAEQALNKGASFPSIVAFGKNGALPHYIPTPETNLTIDDSSVLTIDSGGQYLDGTIDTTRAFHFGQPTDIHKKVYTLLLRGVADLASSVFPEDTTLQEMDFVLRRPLYQHGLEYGHGSTHGTGVFLGVHEQPGYYKDDDFGMRLENLVIVVPADVENLTSKKLLTFEPLTLVPYERKLIDTNYLDDSQIKWINNYHASVLKLVGAEMLNQKKEKLYKWLRDRTKPI</sequence>
<dbReference type="Gene3D" id="3.90.230.10">
    <property type="entry name" value="Creatinase/methionine aminopeptidase superfamily"/>
    <property type="match status" value="1"/>
</dbReference>
<reference evidence="3 4" key="1">
    <citation type="submission" date="2024-07" db="EMBL/GenBank/DDBJ databases">
        <title>Chromosome-level genome assembly of the water stick insect Ranatra chinensis (Heteroptera: Nepidae).</title>
        <authorList>
            <person name="Liu X."/>
        </authorList>
    </citation>
    <scope>NUCLEOTIDE SEQUENCE [LARGE SCALE GENOMIC DNA]</scope>
    <source>
        <strain evidence="3">Cailab_2021Rc</strain>
        <tissue evidence="3">Muscle</tissue>
    </source>
</reference>
<comment type="caution">
    <text evidence="3">The sequence shown here is derived from an EMBL/GenBank/DDBJ whole genome shotgun (WGS) entry which is preliminary data.</text>
</comment>
<evidence type="ECO:0000259" key="2">
    <source>
        <dbReference type="Pfam" id="PF16188"/>
    </source>
</evidence>
<dbReference type="InterPro" id="IPR036005">
    <property type="entry name" value="Creatinase/aminopeptidase-like"/>
</dbReference>
<dbReference type="EMBL" id="JBFDAA010000012">
    <property type="protein sequence ID" value="KAL1123454.1"/>
    <property type="molecule type" value="Genomic_DNA"/>
</dbReference>
<evidence type="ECO:0000259" key="1">
    <source>
        <dbReference type="Pfam" id="PF00557"/>
    </source>
</evidence>
<protein>
    <submittedName>
        <fullName evidence="3">Uncharacterized protein</fullName>
    </submittedName>
</protein>
<dbReference type="InterPro" id="IPR032416">
    <property type="entry name" value="Peptidase_M24_C"/>
</dbReference>